<evidence type="ECO:0000313" key="2">
    <source>
        <dbReference type="Proteomes" id="UP000658258"/>
    </source>
</evidence>
<dbReference type="InterPro" id="IPR019619">
    <property type="entry name" value="DUF2490"/>
</dbReference>
<evidence type="ECO:0000313" key="1">
    <source>
        <dbReference type="EMBL" id="GHE69474.1"/>
    </source>
</evidence>
<dbReference type="EMBL" id="BNAG01000003">
    <property type="protein sequence ID" value="GHE69474.1"/>
    <property type="molecule type" value="Genomic_DNA"/>
</dbReference>
<dbReference type="Pfam" id="PF10677">
    <property type="entry name" value="DUF2490"/>
    <property type="match status" value="1"/>
</dbReference>
<name>A0ABQ3I9W2_9BACT</name>
<accession>A0ABQ3I9W2</accession>
<comment type="caution">
    <text evidence="1">The sequence shown here is derived from an EMBL/GenBank/DDBJ whole genome shotgun (WGS) entry which is preliminary data.</text>
</comment>
<proteinExistence type="predicted"/>
<evidence type="ECO:0008006" key="3">
    <source>
        <dbReference type="Google" id="ProtNLM"/>
    </source>
</evidence>
<gene>
    <name evidence="1" type="ORF">GCM10011340_26820</name>
</gene>
<sequence>MSIRQYIGLLAGLLFGTTLCAQNSFQSGILPAINLNRSINELYALNLKVETREQFRAGFVHTDPIRMHEHLLTDFTLIGSRKVGLSEKINLGYLLRLRQGERIHRIIQQFSFISRLRNFNLGHRLVSDQTFAPEEPAVFRLRYRMSMEFPLDGEKADPGEFYVKVNNELIQTWQRGNAPLTEYRFGPFLGYFMSNTHKVEVGLDYRNQSILIAPTRHSYWLSLNWFFNL</sequence>
<keyword evidence="2" id="KW-1185">Reference proteome</keyword>
<protein>
    <recommendedName>
        <fullName evidence="3">DUF2490 domain-containing protein</fullName>
    </recommendedName>
</protein>
<organism evidence="1 2">
    <name type="scientific">Roseivirga thermotolerans</name>
    <dbReference type="NCBI Taxonomy" id="1758176"/>
    <lineage>
        <taxon>Bacteria</taxon>
        <taxon>Pseudomonadati</taxon>
        <taxon>Bacteroidota</taxon>
        <taxon>Cytophagia</taxon>
        <taxon>Cytophagales</taxon>
        <taxon>Roseivirgaceae</taxon>
        <taxon>Roseivirga</taxon>
    </lineage>
</organism>
<reference evidence="2" key="1">
    <citation type="journal article" date="2019" name="Int. J. Syst. Evol. Microbiol.">
        <title>The Global Catalogue of Microorganisms (GCM) 10K type strain sequencing project: providing services to taxonomists for standard genome sequencing and annotation.</title>
        <authorList>
            <consortium name="The Broad Institute Genomics Platform"/>
            <consortium name="The Broad Institute Genome Sequencing Center for Infectious Disease"/>
            <person name="Wu L."/>
            <person name="Ma J."/>
        </authorList>
    </citation>
    <scope>NUCLEOTIDE SEQUENCE [LARGE SCALE GENOMIC DNA]</scope>
    <source>
        <strain evidence="2">CGMCC 1.15111</strain>
    </source>
</reference>
<dbReference type="RefSeq" id="WP_189630763.1">
    <property type="nucleotide sequence ID" value="NZ_BNAG01000003.1"/>
</dbReference>
<dbReference type="Proteomes" id="UP000658258">
    <property type="component" value="Unassembled WGS sequence"/>
</dbReference>